<dbReference type="Proteomes" id="UP000796761">
    <property type="component" value="Unassembled WGS sequence"/>
</dbReference>
<name>A0A8K1GRM4_9PASS</name>
<protein>
    <submittedName>
        <fullName evidence="1">Uncharacterized protein</fullName>
    </submittedName>
</protein>
<reference evidence="1" key="1">
    <citation type="submission" date="2019-04" db="EMBL/GenBank/DDBJ databases">
        <title>Genome assembly of Zosterops borbonicus 15179.</title>
        <authorList>
            <person name="Leroy T."/>
            <person name="Anselmetti Y."/>
            <person name="Tilak M.-K."/>
            <person name="Nabholz B."/>
        </authorList>
    </citation>
    <scope>NUCLEOTIDE SEQUENCE</scope>
    <source>
        <strain evidence="1">HGM_15179</strain>
        <tissue evidence="1">Muscle</tissue>
    </source>
</reference>
<dbReference type="EMBL" id="SWJQ01000056">
    <property type="protein sequence ID" value="TRZ23991.1"/>
    <property type="molecule type" value="Genomic_DNA"/>
</dbReference>
<keyword evidence="2" id="KW-1185">Reference proteome</keyword>
<sequence>MSREQQELMAKALTGEGLDAPILIYGSSVSGAHKVHDSPEWFQSCLFCNKCRALPYHIFPGGVLAGTTCALIILTTNLRDEGLQNLDFDLVALSATVLFDADEKQLRGNLCVNRVNASTPSQRVHPMSKA</sequence>
<organism evidence="1 2">
    <name type="scientific">Zosterops borbonicus</name>
    <dbReference type="NCBI Taxonomy" id="364589"/>
    <lineage>
        <taxon>Eukaryota</taxon>
        <taxon>Metazoa</taxon>
        <taxon>Chordata</taxon>
        <taxon>Craniata</taxon>
        <taxon>Vertebrata</taxon>
        <taxon>Euteleostomi</taxon>
        <taxon>Archelosauria</taxon>
        <taxon>Archosauria</taxon>
        <taxon>Dinosauria</taxon>
        <taxon>Saurischia</taxon>
        <taxon>Theropoda</taxon>
        <taxon>Coelurosauria</taxon>
        <taxon>Aves</taxon>
        <taxon>Neognathae</taxon>
        <taxon>Neoaves</taxon>
        <taxon>Telluraves</taxon>
        <taxon>Australaves</taxon>
        <taxon>Passeriformes</taxon>
        <taxon>Sylvioidea</taxon>
        <taxon>Zosteropidae</taxon>
        <taxon>Zosterops</taxon>
    </lineage>
</organism>
<evidence type="ECO:0000313" key="1">
    <source>
        <dbReference type="EMBL" id="TRZ23991.1"/>
    </source>
</evidence>
<gene>
    <name evidence="1" type="ORF">HGM15179_003163</name>
</gene>
<dbReference type="AlphaFoldDB" id="A0A8K1GRM4"/>
<proteinExistence type="predicted"/>
<accession>A0A8K1GRM4</accession>
<comment type="caution">
    <text evidence="1">The sequence shown here is derived from an EMBL/GenBank/DDBJ whole genome shotgun (WGS) entry which is preliminary data.</text>
</comment>
<evidence type="ECO:0000313" key="2">
    <source>
        <dbReference type="Proteomes" id="UP000796761"/>
    </source>
</evidence>